<dbReference type="GO" id="GO:0022857">
    <property type="term" value="F:transmembrane transporter activity"/>
    <property type="evidence" value="ECO:0007669"/>
    <property type="project" value="InterPro"/>
</dbReference>
<dbReference type="KEGG" id="rid:RIdsm_04310"/>
<evidence type="ECO:0000256" key="9">
    <source>
        <dbReference type="SAM" id="Phobius"/>
    </source>
</evidence>
<dbReference type="PANTHER" id="PTHR11795:SF447">
    <property type="entry name" value="ABC TRANSPORTER PERMEASE PROTEIN"/>
    <property type="match status" value="1"/>
</dbReference>
<keyword evidence="4 9" id="KW-0812">Transmembrane</keyword>
<dbReference type="InterPro" id="IPR001851">
    <property type="entry name" value="ABC_transp_permease"/>
</dbReference>
<keyword evidence="12" id="KW-1185">Reference proteome</keyword>
<evidence type="ECO:0000256" key="5">
    <source>
        <dbReference type="ARBA" id="ARBA00022970"/>
    </source>
</evidence>
<dbReference type="Pfam" id="PF02653">
    <property type="entry name" value="BPD_transp_2"/>
    <property type="match status" value="1"/>
</dbReference>
<comment type="similarity">
    <text evidence="8">Belongs to the binding-protein-dependent transport system permease family. LivHM subfamily.</text>
</comment>
<feature type="transmembrane region" description="Helical" evidence="9">
    <location>
        <begin position="58"/>
        <end position="80"/>
    </location>
</feature>
<reference evidence="11 13" key="2">
    <citation type="submission" date="2018-08" db="EMBL/GenBank/DDBJ databases">
        <title>Genetic Globetrotter - A new plasmid hitch-hiking vast phylogenetic and geographic distances.</title>
        <authorList>
            <person name="Vollmers J."/>
            <person name="Petersen J."/>
        </authorList>
    </citation>
    <scope>NUCLEOTIDE SEQUENCE [LARGE SCALE GENOMIC DNA]</scope>
    <source>
        <strain evidence="11 13">DSM 26383</strain>
    </source>
</reference>
<dbReference type="Proteomes" id="UP000325785">
    <property type="component" value="Chromosome"/>
</dbReference>
<evidence type="ECO:0000256" key="6">
    <source>
        <dbReference type="ARBA" id="ARBA00022989"/>
    </source>
</evidence>
<accession>A0A0T5P5A6</accession>
<evidence type="ECO:0000313" key="12">
    <source>
        <dbReference type="Proteomes" id="UP000051401"/>
    </source>
</evidence>
<feature type="transmembrane region" description="Helical" evidence="9">
    <location>
        <begin position="12"/>
        <end position="38"/>
    </location>
</feature>
<protein>
    <submittedName>
        <fullName evidence="10">Branched-chain amino acid ABC transporter permease</fullName>
    </submittedName>
    <submittedName>
        <fullName evidence="11">LIV-I protein H</fullName>
    </submittedName>
</protein>
<dbReference type="PATRIC" id="fig|540747.5.peg.1484"/>
<dbReference type="GO" id="GO:0006865">
    <property type="term" value="P:amino acid transport"/>
    <property type="evidence" value="ECO:0007669"/>
    <property type="project" value="UniProtKB-KW"/>
</dbReference>
<gene>
    <name evidence="11" type="primary">livH_14</name>
    <name evidence="11" type="ORF">RIdsm_04310</name>
    <name evidence="10" type="ORF">XM52_18655</name>
</gene>
<dbReference type="OrthoDB" id="9810089at2"/>
<feature type="transmembrane region" description="Helical" evidence="9">
    <location>
        <begin position="191"/>
        <end position="211"/>
    </location>
</feature>
<comment type="subcellular location">
    <subcellularLocation>
        <location evidence="1">Cell membrane</location>
        <topology evidence="1">Multi-pass membrane protein</topology>
    </subcellularLocation>
</comment>
<keyword evidence="6 9" id="KW-1133">Transmembrane helix</keyword>
<organism evidence="10 12">
    <name type="scientific">Roseovarius indicus</name>
    <dbReference type="NCBI Taxonomy" id="540747"/>
    <lineage>
        <taxon>Bacteria</taxon>
        <taxon>Pseudomonadati</taxon>
        <taxon>Pseudomonadota</taxon>
        <taxon>Alphaproteobacteria</taxon>
        <taxon>Rhodobacterales</taxon>
        <taxon>Roseobacteraceae</taxon>
        <taxon>Roseovarius</taxon>
    </lineage>
</organism>
<keyword evidence="7 9" id="KW-0472">Membrane</keyword>
<evidence type="ECO:0000313" key="13">
    <source>
        <dbReference type="Proteomes" id="UP000325785"/>
    </source>
</evidence>
<dbReference type="InterPro" id="IPR052157">
    <property type="entry name" value="BCAA_transport_permease"/>
</dbReference>
<name>A0A0T5P5A6_9RHOB</name>
<dbReference type="GO" id="GO:0005886">
    <property type="term" value="C:plasma membrane"/>
    <property type="evidence" value="ECO:0007669"/>
    <property type="project" value="UniProtKB-SubCell"/>
</dbReference>
<evidence type="ECO:0000256" key="3">
    <source>
        <dbReference type="ARBA" id="ARBA00022475"/>
    </source>
</evidence>
<dbReference type="STRING" id="540747.SAMN04488031_10576"/>
<dbReference type="CDD" id="cd06582">
    <property type="entry name" value="TM_PBP1_LivH_like"/>
    <property type="match status" value="1"/>
</dbReference>
<evidence type="ECO:0000256" key="4">
    <source>
        <dbReference type="ARBA" id="ARBA00022692"/>
    </source>
</evidence>
<evidence type="ECO:0000313" key="10">
    <source>
        <dbReference type="EMBL" id="KRS16355.1"/>
    </source>
</evidence>
<evidence type="ECO:0000256" key="1">
    <source>
        <dbReference type="ARBA" id="ARBA00004651"/>
    </source>
</evidence>
<dbReference type="AlphaFoldDB" id="A0A0T5P5A6"/>
<dbReference type="EMBL" id="LAXI01000014">
    <property type="protein sequence ID" value="KRS16355.1"/>
    <property type="molecule type" value="Genomic_DNA"/>
</dbReference>
<evidence type="ECO:0000256" key="7">
    <source>
        <dbReference type="ARBA" id="ARBA00023136"/>
    </source>
</evidence>
<feature type="transmembrane region" description="Helical" evidence="9">
    <location>
        <begin position="92"/>
        <end position="116"/>
    </location>
</feature>
<proteinExistence type="inferred from homology"/>
<feature type="transmembrane region" description="Helical" evidence="9">
    <location>
        <begin position="139"/>
        <end position="159"/>
    </location>
</feature>
<dbReference type="Proteomes" id="UP000051401">
    <property type="component" value="Unassembled WGS sequence"/>
</dbReference>
<feature type="transmembrane region" description="Helical" evidence="9">
    <location>
        <begin position="223"/>
        <end position="250"/>
    </location>
</feature>
<evidence type="ECO:0000256" key="2">
    <source>
        <dbReference type="ARBA" id="ARBA00022448"/>
    </source>
</evidence>
<evidence type="ECO:0000313" key="11">
    <source>
        <dbReference type="EMBL" id="QEW28479.1"/>
    </source>
</evidence>
<keyword evidence="3" id="KW-1003">Cell membrane</keyword>
<evidence type="ECO:0000256" key="8">
    <source>
        <dbReference type="ARBA" id="ARBA00037998"/>
    </source>
</evidence>
<dbReference type="PANTHER" id="PTHR11795">
    <property type="entry name" value="BRANCHED-CHAIN AMINO ACID TRANSPORT SYSTEM PERMEASE PROTEIN LIVH"/>
    <property type="match status" value="1"/>
</dbReference>
<sequence length="289" mass="30481">MIELLAQTCLNAVYAASYISLVAVGLVLIFGVMGVINFAHGELFMAGAYAVVTFYADLHLPFLVAVALGLVFVGCLGLLMERALFRPLRENPLGGLVASIGFLMILQALAVLGYGVRMEHIPPVTQEVIVFSDKVRLPLSRLFVIIAAIVLLGALWYFLKRTKFGWALRASAQDPEAAELQGISINQTARIAMFIGAGLAGIAGALTAPLVSVNPHMGHSVIVTAFIVIIVGGVGSLEGAVLASVVYAVVHTFVTTFYDGVIADIVGLSLMLLVLIVKPTGLFGSADRA</sequence>
<keyword evidence="2" id="KW-0813">Transport</keyword>
<feature type="transmembrane region" description="Helical" evidence="9">
    <location>
        <begin position="257"/>
        <end position="277"/>
    </location>
</feature>
<reference evidence="10 12" key="1">
    <citation type="submission" date="2015-04" db="EMBL/GenBank/DDBJ databases">
        <title>The draft genome sequence of Roseovarius indicus B108T.</title>
        <authorList>
            <person name="Li G."/>
            <person name="Lai Q."/>
            <person name="Shao Z."/>
            <person name="Yan P."/>
        </authorList>
    </citation>
    <scope>NUCLEOTIDE SEQUENCE [LARGE SCALE GENOMIC DNA]</scope>
    <source>
        <strain evidence="10 12">B108</strain>
    </source>
</reference>
<dbReference type="EMBL" id="CP031598">
    <property type="protein sequence ID" value="QEW28479.1"/>
    <property type="molecule type" value="Genomic_DNA"/>
</dbReference>
<keyword evidence="5" id="KW-0029">Amino-acid transport</keyword>
<dbReference type="RefSeq" id="WP_057818321.1">
    <property type="nucleotide sequence ID" value="NZ_CP031598.1"/>
</dbReference>